<organism evidence="2 3">
    <name type="scientific">Stieleria bergensis</name>
    <dbReference type="NCBI Taxonomy" id="2528025"/>
    <lineage>
        <taxon>Bacteria</taxon>
        <taxon>Pseudomonadati</taxon>
        <taxon>Planctomycetota</taxon>
        <taxon>Planctomycetia</taxon>
        <taxon>Pirellulales</taxon>
        <taxon>Pirellulaceae</taxon>
        <taxon>Stieleria</taxon>
    </lineage>
</organism>
<keyword evidence="1" id="KW-1133">Transmembrane helix</keyword>
<dbReference type="Pfam" id="PF07963">
    <property type="entry name" value="N_methyl"/>
    <property type="match status" value="1"/>
</dbReference>
<dbReference type="Proteomes" id="UP000315003">
    <property type="component" value="Chromosome"/>
</dbReference>
<dbReference type="SUPFAM" id="SSF54523">
    <property type="entry name" value="Pili subunits"/>
    <property type="match status" value="1"/>
</dbReference>
<dbReference type="AlphaFoldDB" id="A0A517SVU7"/>
<dbReference type="EMBL" id="CP036272">
    <property type="protein sequence ID" value="QDT60249.1"/>
    <property type="molecule type" value="Genomic_DNA"/>
</dbReference>
<feature type="transmembrane region" description="Helical" evidence="1">
    <location>
        <begin position="35"/>
        <end position="59"/>
    </location>
</feature>
<keyword evidence="3" id="KW-1185">Reference proteome</keyword>
<dbReference type="InterPro" id="IPR045584">
    <property type="entry name" value="Pilin-like"/>
</dbReference>
<dbReference type="Gene3D" id="3.30.700.10">
    <property type="entry name" value="Glycoprotein, Type 4 Pilin"/>
    <property type="match status" value="1"/>
</dbReference>
<evidence type="ECO:0000313" key="3">
    <source>
        <dbReference type="Proteomes" id="UP000315003"/>
    </source>
</evidence>
<evidence type="ECO:0000313" key="2">
    <source>
        <dbReference type="EMBL" id="QDT60249.1"/>
    </source>
</evidence>
<evidence type="ECO:0000256" key="1">
    <source>
        <dbReference type="SAM" id="Phobius"/>
    </source>
</evidence>
<keyword evidence="1" id="KW-0472">Membrane</keyword>
<dbReference type="InterPro" id="IPR012902">
    <property type="entry name" value="N_methyl_site"/>
</dbReference>
<dbReference type="PROSITE" id="PS00409">
    <property type="entry name" value="PROKAR_NTER_METHYL"/>
    <property type="match status" value="1"/>
</dbReference>
<gene>
    <name evidence="2" type="ORF">SV7mr_27690</name>
</gene>
<keyword evidence="1" id="KW-0812">Transmembrane</keyword>
<evidence type="ECO:0008006" key="4">
    <source>
        <dbReference type="Google" id="ProtNLM"/>
    </source>
</evidence>
<dbReference type="OrthoDB" id="253619at2"/>
<accession>A0A517SVU7</accession>
<sequence length="482" mass="51994">MTFGARKRRLNMEINRRLTTTPPARPVRSRLATGFTLVELLVVITIMGILAGVLALALASAMSDAKANRAKTELATVGTVIQGRMSEISLAPINFVYGPAGSIGVPFGGGVPPLSSTALAGWDAFAAQERARAIMLARRDVARMALPECQADLLYPPATIQFRSWNNSVQKLRDLNGNNAPVSFVTNAVQVKPPSQWNQMRSLVGLLSAEELDAQYGAANPATRPEDDAIAIATNDATFNTLVRTRIDGTLMTWTRQHESAECLYLILATTNLHNGKAIDNIPSDRIRDTDGDGIPEILDPWEKPYAFIREPIGLRSPAIKNFRPSGANVAEQFPVDPDPMDFLVSDVRYEASVVSSEWPIYLPPVVISSGRDKAFGIRLPFLDDDEDGVPESGVSAQYSSSVVHFESGSVGPIYPLETGGGTSLWRYPDPYYNVSLTDVTYNGAFNFSAAMIAQSKQGAGLGGILDPETASDNITSLDAGF</sequence>
<proteinExistence type="predicted"/>
<name>A0A517SVU7_9BACT</name>
<dbReference type="NCBIfam" id="TIGR02532">
    <property type="entry name" value="IV_pilin_GFxxxE"/>
    <property type="match status" value="1"/>
</dbReference>
<reference evidence="2 3" key="1">
    <citation type="submission" date="2019-02" db="EMBL/GenBank/DDBJ databases">
        <title>Deep-cultivation of Planctomycetes and their phenomic and genomic characterization uncovers novel biology.</title>
        <authorList>
            <person name="Wiegand S."/>
            <person name="Jogler M."/>
            <person name="Boedeker C."/>
            <person name="Pinto D."/>
            <person name="Vollmers J."/>
            <person name="Rivas-Marin E."/>
            <person name="Kohn T."/>
            <person name="Peeters S.H."/>
            <person name="Heuer A."/>
            <person name="Rast P."/>
            <person name="Oberbeckmann S."/>
            <person name="Bunk B."/>
            <person name="Jeske O."/>
            <person name="Meyerdierks A."/>
            <person name="Storesund J.E."/>
            <person name="Kallscheuer N."/>
            <person name="Luecker S."/>
            <person name="Lage O.M."/>
            <person name="Pohl T."/>
            <person name="Merkel B.J."/>
            <person name="Hornburger P."/>
            <person name="Mueller R.-W."/>
            <person name="Bruemmer F."/>
            <person name="Labrenz M."/>
            <person name="Spormann A.M."/>
            <person name="Op den Camp H."/>
            <person name="Overmann J."/>
            <person name="Amann R."/>
            <person name="Jetten M.S.M."/>
            <person name="Mascher T."/>
            <person name="Medema M.H."/>
            <person name="Devos D.P."/>
            <person name="Kaster A.-K."/>
            <person name="Ovreas L."/>
            <person name="Rohde M."/>
            <person name="Galperin M.Y."/>
            <person name="Jogler C."/>
        </authorList>
    </citation>
    <scope>NUCLEOTIDE SEQUENCE [LARGE SCALE GENOMIC DNA]</scope>
    <source>
        <strain evidence="2 3">SV_7m_r</strain>
    </source>
</reference>
<protein>
    <recommendedName>
        <fullName evidence="4">Type II secretion system protein G</fullName>
    </recommendedName>
</protein>